<gene>
    <name evidence="1" type="ORF">LCGC14_1789690</name>
</gene>
<dbReference type="AlphaFoldDB" id="A0A0F9GSZ8"/>
<name>A0A0F9GSZ8_9ZZZZ</name>
<comment type="caution">
    <text evidence="1">The sequence shown here is derived from an EMBL/GenBank/DDBJ whole genome shotgun (WGS) entry which is preliminary data.</text>
</comment>
<organism evidence="1">
    <name type="scientific">marine sediment metagenome</name>
    <dbReference type="NCBI Taxonomy" id="412755"/>
    <lineage>
        <taxon>unclassified sequences</taxon>
        <taxon>metagenomes</taxon>
        <taxon>ecological metagenomes</taxon>
    </lineage>
</organism>
<proteinExistence type="predicted"/>
<dbReference type="EMBL" id="LAZR01017067">
    <property type="protein sequence ID" value="KKM01914.1"/>
    <property type="molecule type" value="Genomic_DNA"/>
</dbReference>
<protein>
    <submittedName>
        <fullName evidence="1">Uncharacterized protein</fullName>
    </submittedName>
</protein>
<sequence length="62" mass="7455">MKGMEELKFMVDINQRFRSESLDDIFSCASFIVKFNNFLLTKSAKKWLTKEEGKRFVEWLEN</sequence>
<reference evidence="1" key="1">
    <citation type="journal article" date="2015" name="Nature">
        <title>Complex archaea that bridge the gap between prokaryotes and eukaryotes.</title>
        <authorList>
            <person name="Spang A."/>
            <person name="Saw J.H."/>
            <person name="Jorgensen S.L."/>
            <person name="Zaremba-Niedzwiedzka K."/>
            <person name="Martijn J."/>
            <person name="Lind A.E."/>
            <person name="van Eijk R."/>
            <person name="Schleper C."/>
            <person name="Guy L."/>
            <person name="Ettema T.J."/>
        </authorList>
    </citation>
    <scope>NUCLEOTIDE SEQUENCE</scope>
</reference>
<evidence type="ECO:0000313" key="1">
    <source>
        <dbReference type="EMBL" id="KKM01914.1"/>
    </source>
</evidence>
<accession>A0A0F9GSZ8</accession>